<dbReference type="PRINTS" id="PR00834">
    <property type="entry name" value="PROTEASES2C"/>
</dbReference>
<proteinExistence type="inferred from homology"/>
<evidence type="ECO:0000256" key="2">
    <source>
        <dbReference type="ARBA" id="ARBA00022825"/>
    </source>
</evidence>
<sequence length="339" mass="37734">MHRLFVRNRFRSNLNSSTKVFESWHRVPNQSFCYQRYRSYYHRNNSHIKQTPFQWPWSLISGFLGIKDQIQNLRDKIKNRRRSGSDVVEFIADVVVRVSPAVVQIKVKDTTKPVKNDVILSGTGFIVSSDGVIVTNAHVVRTRSNTKVDVILLDGRVFDAKIQDRDEIVDLACLKVNAKGLPCVTLGDSSRLKAGEWVVALGNPFGLTHTVTYGVVSATNRSSKELQLYGKHIGYIQTDAGINEGNSGGPLVNLNGEVIGVNVMKLLPGISFAIPIDRTKEFLAASWKIPDKSNSRVGVSMVALNEAILLELRNRGYKIPSKLKFGMLVRKVFPGTPAS</sequence>
<dbReference type="Pfam" id="PF13365">
    <property type="entry name" value="Trypsin_2"/>
    <property type="match status" value="1"/>
</dbReference>
<evidence type="ECO:0000313" key="3">
    <source>
        <dbReference type="EMBL" id="CAD7085009.1"/>
    </source>
</evidence>
<dbReference type="OrthoDB" id="4217619at2759"/>
<dbReference type="GO" id="GO:0043065">
    <property type="term" value="P:positive regulation of apoptotic process"/>
    <property type="evidence" value="ECO:0007669"/>
    <property type="project" value="TreeGrafter"/>
</dbReference>
<accession>A0A7R8YU57</accession>
<gene>
    <name evidence="3" type="ORF">HERILL_LOCUS7877</name>
</gene>
<dbReference type="Gene3D" id="2.40.10.120">
    <property type="match status" value="1"/>
</dbReference>
<dbReference type="EMBL" id="LR899011">
    <property type="protein sequence ID" value="CAD7085009.1"/>
    <property type="molecule type" value="Genomic_DNA"/>
</dbReference>
<keyword evidence="2" id="KW-0378">Hydrolase</keyword>
<dbReference type="SUPFAM" id="SSF50494">
    <property type="entry name" value="Trypsin-like serine proteases"/>
    <property type="match status" value="1"/>
</dbReference>
<dbReference type="PANTHER" id="PTHR22939:SF129">
    <property type="entry name" value="SERINE PROTEASE HTRA2, MITOCHONDRIAL"/>
    <property type="match status" value="1"/>
</dbReference>
<dbReference type="GO" id="GO:0012501">
    <property type="term" value="P:programmed cell death"/>
    <property type="evidence" value="ECO:0007669"/>
    <property type="project" value="TreeGrafter"/>
</dbReference>
<evidence type="ECO:0000313" key="4">
    <source>
        <dbReference type="Proteomes" id="UP000594454"/>
    </source>
</evidence>
<name>A0A7R8YU57_HERIL</name>
<reference evidence="3 4" key="1">
    <citation type="submission" date="2020-11" db="EMBL/GenBank/DDBJ databases">
        <authorList>
            <person name="Wallbank WR R."/>
            <person name="Pardo Diaz C."/>
            <person name="Kozak K."/>
            <person name="Martin S."/>
            <person name="Jiggins C."/>
            <person name="Moest M."/>
            <person name="Warren A I."/>
            <person name="Generalovic N T."/>
            <person name="Byers J.R.P. K."/>
            <person name="Montejo-Kovacevich G."/>
            <person name="Yen C E."/>
        </authorList>
    </citation>
    <scope>NUCLEOTIDE SEQUENCE [LARGE SCALE GENOMIC DNA]</scope>
</reference>
<dbReference type="InterPro" id="IPR009003">
    <property type="entry name" value="Peptidase_S1_PA"/>
</dbReference>
<keyword evidence="2" id="KW-0720">Serine protease</keyword>
<protein>
    <recommendedName>
        <fullName evidence="5">Serine protease</fullName>
    </recommendedName>
</protein>
<dbReference type="GO" id="GO:0006508">
    <property type="term" value="P:proteolysis"/>
    <property type="evidence" value="ECO:0007669"/>
    <property type="project" value="InterPro"/>
</dbReference>
<dbReference type="InterPro" id="IPR001940">
    <property type="entry name" value="Peptidase_S1C"/>
</dbReference>
<comment type="similarity">
    <text evidence="1">Belongs to the peptidase S1C family.</text>
</comment>
<keyword evidence="2" id="KW-0645">Protease</keyword>
<dbReference type="PANTHER" id="PTHR22939">
    <property type="entry name" value="SERINE PROTEASE FAMILY S1C HTRA-RELATED"/>
    <property type="match status" value="1"/>
</dbReference>
<dbReference type="InParanoid" id="A0A7R8YU57"/>
<dbReference type="GO" id="GO:0004252">
    <property type="term" value="F:serine-type endopeptidase activity"/>
    <property type="evidence" value="ECO:0007669"/>
    <property type="project" value="InterPro"/>
</dbReference>
<keyword evidence="4" id="KW-1185">Reference proteome</keyword>
<organism evidence="3 4">
    <name type="scientific">Hermetia illucens</name>
    <name type="common">Black soldier fly</name>
    <dbReference type="NCBI Taxonomy" id="343691"/>
    <lineage>
        <taxon>Eukaryota</taxon>
        <taxon>Metazoa</taxon>
        <taxon>Ecdysozoa</taxon>
        <taxon>Arthropoda</taxon>
        <taxon>Hexapoda</taxon>
        <taxon>Insecta</taxon>
        <taxon>Pterygota</taxon>
        <taxon>Neoptera</taxon>
        <taxon>Endopterygota</taxon>
        <taxon>Diptera</taxon>
        <taxon>Brachycera</taxon>
        <taxon>Stratiomyomorpha</taxon>
        <taxon>Stratiomyidae</taxon>
        <taxon>Hermetiinae</taxon>
        <taxon>Hermetia</taxon>
    </lineage>
</organism>
<evidence type="ECO:0008006" key="5">
    <source>
        <dbReference type="Google" id="ProtNLM"/>
    </source>
</evidence>
<dbReference type="AlphaFoldDB" id="A0A7R8YU57"/>
<dbReference type="Proteomes" id="UP000594454">
    <property type="component" value="Chromosome 3"/>
</dbReference>
<evidence type="ECO:0000256" key="1">
    <source>
        <dbReference type="ARBA" id="ARBA00010541"/>
    </source>
</evidence>